<keyword evidence="6" id="KW-1185">Reference proteome</keyword>
<dbReference type="InterPro" id="IPR000884">
    <property type="entry name" value="TSP1_rpt"/>
</dbReference>
<dbReference type="AlphaFoldDB" id="A0A182QNU4"/>
<dbReference type="PANTHER" id="PTHR11348:SF17">
    <property type="entry name" value="CCN"/>
    <property type="match status" value="1"/>
</dbReference>
<feature type="compositionally biased region" description="Polar residues" evidence="2">
    <location>
        <begin position="342"/>
        <end position="352"/>
    </location>
</feature>
<dbReference type="GO" id="GO:0007165">
    <property type="term" value="P:signal transduction"/>
    <property type="evidence" value="ECO:0007669"/>
    <property type="project" value="InterPro"/>
</dbReference>
<evidence type="ECO:0000256" key="2">
    <source>
        <dbReference type="SAM" id="MobiDB-lite"/>
    </source>
</evidence>
<dbReference type="PROSITE" id="PS50092">
    <property type="entry name" value="TSP1"/>
    <property type="match status" value="1"/>
</dbReference>
<keyword evidence="1 3" id="KW-0732">Signal</keyword>
<dbReference type="GO" id="GO:0008201">
    <property type="term" value="F:heparin binding"/>
    <property type="evidence" value="ECO:0007669"/>
    <property type="project" value="TreeGrafter"/>
</dbReference>
<dbReference type="SMART" id="SM00209">
    <property type="entry name" value="TSP1"/>
    <property type="match status" value="1"/>
</dbReference>
<dbReference type="InterPro" id="IPR001007">
    <property type="entry name" value="VWF_dom"/>
</dbReference>
<reference evidence="5" key="2">
    <citation type="submission" date="2020-05" db="UniProtKB">
        <authorList>
            <consortium name="EnsemblMetazoa"/>
        </authorList>
    </citation>
    <scope>IDENTIFICATION</scope>
    <source>
        <strain evidence="5">FAR1</strain>
    </source>
</reference>
<dbReference type="GO" id="GO:0005178">
    <property type="term" value="F:integrin binding"/>
    <property type="evidence" value="ECO:0007669"/>
    <property type="project" value="TreeGrafter"/>
</dbReference>
<evidence type="ECO:0000256" key="1">
    <source>
        <dbReference type="ARBA" id="ARBA00022729"/>
    </source>
</evidence>
<feature type="region of interest" description="Disordered" evidence="2">
    <location>
        <begin position="303"/>
        <end position="433"/>
    </location>
</feature>
<proteinExistence type="predicted"/>
<reference evidence="6" key="1">
    <citation type="submission" date="2014-01" db="EMBL/GenBank/DDBJ databases">
        <title>The Genome Sequence of Anopheles farauti FAR1 (V2).</title>
        <authorList>
            <consortium name="The Broad Institute Genomics Platform"/>
            <person name="Neafsey D.E."/>
            <person name="Besansky N."/>
            <person name="Howell P."/>
            <person name="Walton C."/>
            <person name="Young S.K."/>
            <person name="Zeng Q."/>
            <person name="Gargeya S."/>
            <person name="Fitzgerald M."/>
            <person name="Haas B."/>
            <person name="Abouelleil A."/>
            <person name="Allen A.W."/>
            <person name="Alvarado L."/>
            <person name="Arachchi H.M."/>
            <person name="Berlin A.M."/>
            <person name="Chapman S.B."/>
            <person name="Gainer-Dewar J."/>
            <person name="Goldberg J."/>
            <person name="Griggs A."/>
            <person name="Gujja S."/>
            <person name="Hansen M."/>
            <person name="Howarth C."/>
            <person name="Imamovic A."/>
            <person name="Ireland A."/>
            <person name="Larimer J."/>
            <person name="McCowan C."/>
            <person name="Murphy C."/>
            <person name="Pearson M."/>
            <person name="Poon T.W."/>
            <person name="Priest M."/>
            <person name="Roberts A."/>
            <person name="Saif S."/>
            <person name="Shea T."/>
            <person name="Sisk P."/>
            <person name="Sykes S."/>
            <person name="Wortman J."/>
            <person name="Nusbaum C."/>
            <person name="Birren B."/>
        </authorList>
    </citation>
    <scope>NUCLEOTIDE SEQUENCE [LARGE SCALE GENOMIC DNA]</scope>
    <source>
        <strain evidence="6">FAR1</strain>
    </source>
</reference>
<organism evidence="5 6">
    <name type="scientific">Anopheles farauti</name>
    <dbReference type="NCBI Taxonomy" id="69004"/>
    <lineage>
        <taxon>Eukaryota</taxon>
        <taxon>Metazoa</taxon>
        <taxon>Ecdysozoa</taxon>
        <taxon>Arthropoda</taxon>
        <taxon>Hexapoda</taxon>
        <taxon>Insecta</taxon>
        <taxon>Pterygota</taxon>
        <taxon>Neoptera</taxon>
        <taxon>Endopterygota</taxon>
        <taxon>Diptera</taxon>
        <taxon>Nematocera</taxon>
        <taxon>Culicoidea</taxon>
        <taxon>Culicidae</taxon>
        <taxon>Anophelinae</taxon>
        <taxon>Anopheles</taxon>
    </lineage>
</organism>
<dbReference type="GO" id="GO:0005615">
    <property type="term" value="C:extracellular space"/>
    <property type="evidence" value="ECO:0007669"/>
    <property type="project" value="TreeGrafter"/>
</dbReference>
<feature type="domain" description="VWFC" evidence="4">
    <location>
        <begin position="44"/>
        <end position="113"/>
    </location>
</feature>
<dbReference type="PANTHER" id="PTHR11348">
    <property type="entry name" value="CONNECTIVE TISSUE GROWTH FACTOR-RELATED"/>
    <property type="match status" value="1"/>
</dbReference>
<dbReference type="Proteomes" id="UP000075886">
    <property type="component" value="Unassembled WGS sequence"/>
</dbReference>
<evidence type="ECO:0000259" key="4">
    <source>
        <dbReference type="PROSITE" id="PS50184"/>
    </source>
</evidence>
<feature type="signal peptide" evidence="3">
    <location>
        <begin position="1"/>
        <end position="25"/>
    </location>
</feature>
<evidence type="ECO:0000313" key="6">
    <source>
        <dbReference type="Proteomes" id="UP000075886"/>
    </source>
</evidence>
<evidence type="ECO:0000256" key="3">
    <source>
        <dbReference type="SAM" id="SignalP"/>
    </source>
</evidence>
<feature type="chain" id="PRO_5008133141" description="VWFC domain-containing protein" evidence="3">
    <location>
        <begin position="26"/>
        <end position="444"/>
    </location>
</feature>
<dbReference type="STRING" id="69004.A0A182QNU4"/>
<dbReference type="GO" id="GO:0045597">
    <property type="term" value="P:positive regulation of cell differentiation"/>
    <property type="evidence" value="ECO:0007669"/>
    <property type="project" value="TreeGrafter"/>
</dbReference>
<evidence type="ECO:0000313" key="5">
    <source>
        <dbReference type="EnsemblMetazoa" id="AFAF013916-PA"/>
    </source>
</evidence>
<name>A0A182QNU4_9DIPT</name>
<dbReference type="EnsemblMetazoa" id="AFAF013916-RA">
    <property type="protein sequence ID" value="AFAF013916-PA"/>
    <property type="gene ID" value="AFAF013916"/>
</dbReference>
<dbReference type="VEuPathDB" id="VectorBase:AFAF013916"/>
<dbReference type="InterPro" id="IPR043973">
    <property type="entry name" value="TSP1_CCN"/>
</dbReference>
<feature type="compositionally biased region" description="Basic residues" evidence="2">
    <location>
        <begin position="401"/>
        <end position="426"/>
    </location>
</feature>
<dbReference type="InterPro" id="IPR050941">
    <property type="entry name" value="CCN"/>
</dbReference>
<sequence length="444" mass="48818">MVGDNTMWLYRWLGLLLAGLFDITAFSINTDNQIYEPQVAANYDSCTVGNGTYYHGETFKLDCRTQCVCQNGRHACSTLCPHENLPPPVDTSICIAPKLVELPDHCCRVWLCEQPATDVNATCYNSSTTLWSPCSQSCGIGTSTRNITTTPGCQKLSTIRLCENHRCNRQSSNYYSAGGDYGAEGKPIEEPATRVIVHEDGNAEQPARIDSGKQRSLYDGGIGYAPNSVAVPSETEHRRRVELLCPLNSGDPFDFIEHGYDLWDSASIDPLDQEMLQSRQIHIENKFVDVQWVLKCECGPKSKNCRPRKSVTGGGSPSSTAGGHKRRFGSSQSVPTGDGRAAQQTNRTTYRSSPGKARPEDVQLHVTGADQPSGSDPPAVIVDNNNNEPVDYYDGSAGNGRKVHKHAGHHHRRSAHRAGASGHHRQQLSWNDASEELLKRVHRT</sequence>
<accession>A0A182QNU4</accession>
<protein>
    <recommendedName>
        <fullName evidence="4">VWFC domain-containing protein</fullName>
    </recommendedName>
</protein>
<dbReference type="GO" id="GO:0031012">
    <property type="term" value="C:extracellular matrix"/>
    <property type="evidence" value="ECO:0007669"/>
    <property type="project" value="TreeGrafter"/>
</dbReference>
<dbReference type="SUPFAM" id="SSF57603">
    <property type="entry name" value="FnI-like domain"/>
    <property type="match status" value="1"/>
</dbReference>
<dbReference type="Pfam" id="PF19035">
    <property type="entry name" value="TSP1_CCN"/>
    <property type="match status" value="1"/>
</dbReference>
<dbReference type="EMBL" id="AXCN02000560">
    <property type="status" value="NOT_ANNOTATED_CDS"/>
    <property type="molecule type" value="Genomic_DNA"/>
</dbReference>
<dbReference type="PROSITE" id="PS50184">
    <property type="entry name" value="VWFC_2"/>
    <property type="match status" value="1"/>
</dbReference>
<dbReference type="SMART" id="SM00214">
    <property type="entry name" value="VWC"/>
    <property type="match status" value="1"/>
</dbReference>
<dbReference type="GO" id="GO:0007155">
    <property type="term" value="P:cell adhesion"/>
    <property type="evidence" value="ECO:0007669"/>
    <property type="project" value="TreeGrafter"/>
</dbReference>